<evidence type="ECO:0000313" key="2">
    <source>
        <dbReference type="WBParaSite" id="sdigi.contig111.g4556.t1"/>
    </source>
</evidence>
<sequence>MTKGICIRTNKDFGYCEEYPYYVPQTWFSCPGLYSNQIFGTYDMVCNPQRYGSEFGQTSSKIGFISDGHCIIRYRIPHYEVHCCCYWRFRQKCTIPVDGEMHLCASGTYQTLSDKEHFIESTLHSLPQGKSCFASFQLNITTEEKVQLVSTIYGVPSKSAKGTDRCYQYISTGHSIRCSATESCSKMCPLVKPFSAGASRTFTDFGQTVLTNNKKSYELTKCAYRHILQHIFSPDIYANHCIVYYDFSLMMPLNLIYGIIATAGYNMELERTAEEIYGNKEELIVADIFEYKSSENKDSGSEALGLPSNTDNSIQNNLWLVITAWTKCCTEVNANKSQIDRITKAVKAWTVAVLKCDGNTEPKCDANLIEKIDKNRTYYFNYYRNKYGRLCYLKDFIEQEITQNRSLETTWCYEETYGKGLDFMNRRDFMLEDKKLPPGKTCSHRLKTKIRYHNDKMFAYCFVMAVNATEQLLRLLITEFEEEQTTVCCCSSIIDKPCNFISEKYHVEQTKVHYTRENILKRQHCMLPDGRRDLCSLTTGGKVVCYYAADMKNRKVEGGCALSLNRKFGRHKLASICLVQALYNLASPVEFLSVAEGVKIFCCAGRDDCKESVLEIKRFKRFFETEPLQIRALTEKDFAFLNE</sequence>
<name>A0A915PCY7_9BILA</name>
<protein>
    <submittedName>
        <fullName evidence="2">Uncharacterized protein</fullName>
    </submittedName>
</protein>
<proteinExistence type="predicted"/>
<dbReference type="WBParaSite" id="sdigi.contig111.g4556.t1">
    <property type="protein sequence ID" value="sdigi.contig111.g4556.t1"/>
    <property type="gene ID" value="sdigi.contig111.g4556"/>
</dbReference>
<accession>A0A915PCY7</accession>
<organism evidence="1 2">
    <name type="scientific">Setaria digitata</name>
    <dbReference type="NCBI Taxonomy" id="48799"/>
    <lineage>
        <taxon>Eukaryota</taxon>
        <taxon>Metazoa</taxon>
        <taxon>Ecdysozoa</taxon>
        <taxon>Nematoda</taxon>
        <taxon>Chromadorea</taxon>
        <taxon>Rhabditida</taxon>
        <taxon>Spirurina</taxon>
        <taxon>Spiruromorpha</taxon>
        <taxon>Filarioidea</taxon>
        <taxon>Setariidae</taxon>
        <taxon>Setaria</taxon>
    </lineage>
</organism>
<keyword evidence="1" id="KW-1185">Reference proteome</keyword>
<dbReference type="PROSITE" id="PS51257">
    <property type="entry name" value="PROKAR_LIPOPROTEIN"/>
    <property type="match status" value="1"/>
</dbReference>
<evidence type="ECO:0000313" key="1">
    <source>
        <dbReference type="Proteomes" id="UP000887581"/>
    </source>
</evidence>
<reference evidence="2" key="1">
    <citation type="submission" date="2022-11" db="UniProtKB">
        <authorList>
            <consortium name="WormBaseParasite"/>
        </authorList>
    </citation>
    <scope>IDENTIFICATION</scope>
</reference>
<dbReference type="Proteomes" id="UP000887581">
    <property type="component" value="Unplaced"/>
</dbReference>
<dbReference type="AlphaFoldDB" id="A0A915PCY7"/>